<reference evidence="2" key="1">
    <citation type="journal article" date="2019" name="Int. J. Syst. Evol. Microbiol.">
        <title>The Global Catalogue of Microorganisms (GCM) 10K type strain sequencing project: providing services to taxonomists for standard genome sequencing and annotation.</title>
        <authorList>
            <consortium name="The Broad Institute Genomics Platform"/>
            <consortium name="The Broad Institute Genome Sequencing Center for Infectious Disease"/>
            <person name="Wu L."/>
            <person name="Ma J."/>
        </authorList>
    </citation>
    <scope>NUCLEOTIDE SEQUENCE [LARGE SCALE GENOMIC DNA]</scope>
    <source>
        <strain evidence="2">CECT 7131</strain>
    </source>
</reference>
<dbReference type="Gene3D" id="3.40.50.300">
    <property type="entry name" value="P-loop containing nucleotide triphosphate hydrolases"/>
    <property type="match status" value="1"/>
</dbReference>
<evidence type="ECO:0000313" key="2">
    <source>
        <dbReference type="Proteomes" id="UP001529369"/>
    </source>
</evidence>
<sequence length="486" mass="54260">MASDAAWELGQRRALRRDFGLWCSHALTPQGLAPAAHHRLLIRELQAVADGVQDRLMVFMPPGSAKSTYTSDLFPAWFLAQGRDRRVIATSNTADLAGTFSRRVRGRIRTDGLVLGYRLEREAEDLWTTSNGGEYRAAGIGGVITGLRADLALIDDPVKSREEADSEARRNRVWEWFQDDLRTRLRPGAAIVVVQTRWHEDDLSGRLLAAQKDQWRVVSLPAEAEADDPLGRAPGEMLWGDDGYGYAASLARVKAEASTRSWSGLYQQRPVPDTGDYFQRDWLHQADSMPDRATLRVYGGSDYAVTANGGDFTVHAVVGMDPNGRLWLLDLWRGQAASDTWVEAFCDLVRQWKPIGWAEEVGQIRAGIGPFLERRMRERQAFVARHAFPTRGDKSVRAQSIRGRIALDGLHLPRQAPWRHAFEAELLTFPAGKHDDQVDALGLVGQLLDKMVTGTALKPKSTEPEDSWTRMFDHDANGAAVTWRTA</sequence>
<dbReference type="InterPro" id="IPR006517">
    <property type="entry name" value="Phage_terminase_lsu-like_C"/>
</dbReference>
<dbReference type="RefSeq" id="WP_290316407.1">
    <property type="nucleotide sequence ID" value="NZ_JAUFPN010000107.1"/>
</dbReference>
<dbReference type="Proteomes" id="UP001529369">
    <property type="component" value="Unassembled WGS sequence"/>
</dbReference>
<comment type="caution">
    <text evidence="1">The sequence shown here is derived from an EMBL/GenBank/DDBJ whole genome shotgun (WGS) entry which is preliminary data.</text>
</comment>
<dbReference type="InterPro" id="IPR027417">
    <property type="entry name" value="P-loop_NTPase"/>
</dbReference>
<protein>
    <submittedName>
        <fullName evidence="1">Phage terminase large subunit</fullName>
    </submittedName>
</protein>
<dbReference type="Pfam" id="PF03237">
    <property type="entry name" value="Terminase_6N"/>
    <property type="match status" value="1"/>
</dbReference>
<organism evidence="1 2">
    <name type="scientific">Paeniroseomonas aquatica</name>
    <dbReference type="NCBI Taxonomy" id="373043"/>
    <lineage>
        <taxon>Bacteria</taxon>
        <taxon>Pseudomonadati</taxon>
        <taxon>Pseudomonadota</taxon>
        <taxon>Alphaproteobacteria</taxon>
        <taxon>Acetobacterales</taxon>
        <taxon>Acetobacteraceae</taxon>
        <taxon>Paeniroseomonas</taxon>
    </lineage>
</organism>
<gene>
    <name evidence="1" type="primary">terL</name>
    <name evidence="1" type="ORF">QWZ14_09535</name>
</gene>
<proteinExistence type="predicted"/>
<evidence type="ECO:0000313" key="1">
    <source>
        <dbReference type="EMBL" id="MDN3564604.1"/>
    </source>
</evidence>
<dbReference type="Gene3D" id="3.30.420.240">
    <property type="match status" value="1"/>
</dbReference>
<accession>A0ABT8A4G9</accession>
<dbReference type="EMBL" id="JAUFPN010000107">
    <property type="protein sequence ID" value="MDN3564604.1"/>
    <property type="molecule type" value="Genomic_DNA"/>
</dbReference>
<dbReference type="NCBIfam" id="TIGR01630">
    <property type="entry name" value="psiM2_ORF9"/>
    <property type="match status" value="1"/>
</dbReference>
<keyword evidence="2" id="KW-1185">Reference proteome</keyword>
<name>A0ABT8A4G9_9PROT</name>